<protein>
    <submittedName>
        <fullName evidence="5">CHAT domain-containing protein</fullName>
    </submittedName>
</protein>
<feature type="coiled-coil region" evidence="3">
    <location>
        <begin position="339"/>
        <end position="366"/>
    </location>
</feature>
<dbReference type="InterPro" id="IPR024983">
    <property type="entry name" value="CHAT_dom"/>
</dbReference>
<dbReference type="InterPro" id="IPR011990">
    <property type="entry name" value="TPR-like_helical_dom_sf"/>
</dbReference>
<keyword evidence="2" id="KW-0802">TPR repeat</keyword>
<feature type="domain" description="CHAT" evidence="4">
    <location>
        <begin position="1138"/>
        <end position="1427"/>
    </location>
</feature>
<dbReference type="Proteomes" id="UP000316958">
    <property type="component" value="Unassembled WGS sequence"/>
</dbReference>
<organism evidence="5 6">
    <name type="scientific">Microcystis aeruginosa Ma_QC_Ch_20071001_S25D</name>
    <dbReference type="NCBI Taxonomy" id="2486250"/>
    <lineage>
        <taxon>Bacteria</taxon>
        <taxon>Bacillati</taxon>
        <taxon>Cyanobacteriota</taxon>
        <taxon>Cyanophyceae</taxon>
        <taxon>Oscillatoriophycideae</taxon>
        <taxon>Chroococcales</taxon>
        <taxon>Microcystaceae</taxon>
        <taxon>Microcystis</taxon>
    </lineage>
</organism>
<keyword evidence="3" id="KW-0175">Coiled coil</keyword>
<evidence type="ECO:0000313" key="6">
    <source>
        <dbReference type="Proteomes" id="UP000316958"/>
    </source>
</evidence>
<dbReference type="PANTHER" id="PTHR45641">
    <property type="entry name" value="TETRATRICOPEPTIDE REPEAT PROTEIN (AFU_ORTHOLOGUE AFUA_6G03870)"/>
    <property type="match status" value="1"/>
</dbReference>
<evidence type="ECO:0000256" key="3">
    <source>
        <dbReference type="SAM" id="Coils"/>
    </source>
</evidence>
<proteinExistence type="predicted"/>
<evidence type="ECO:0000256" key="1">
    <source>
        <dbReference type="ARBA" id="ARBA00022737"/>
    </source>
</evidence>
<keyword evidence="1" id="KW-0677">Repeat</keyword>
<dbReference type="SUPFAM" id="SSF48452">
    <property type="entry name" value="TPR-like"/>
    <property type="match status" value="5"/>
</dbReference>
<name>A0A552FP86_MICAE</name>
<evidence type="ECO:0000313" key="5">
    <source>
        <dbReference type="EMBL" id="TRU48536.1"/>
    </source>
</evidence>
<gene>
    <name evidence="5" type="ORF">EWV57_14325</name>
</gene>
<evidence type="ECO:0000259" key="4">
    <source>
        <dbReference type="Pfam" id="PF12770"/>
    </source>
</evidence>
<comment type="caution">
    <text evidence="5">The sequence shown here is derived from an EMBL/GenBank/DDBJ whole genome shotgun (WGS) entry which is preliminary data.</text>
</comment>
<accession>A0A552FP86</accession>
<sequence length="1428" mass="162648">MNEQRAQAYVNLIEQLLTCADGEEPNILQANQELIDPEFLQEMENYATGLEQQGNNNPAAWLRNMSQQLGQFLNPQAGTIEEYQAFLFEVLRAEDESNSNPTVVYPILQRRQHLLDDTFAQLLQQWARYAFSQGKPKEVADFCWLIQSLCVDIGHFPWGSRANNLEIAITGCQTLLEVYTREAFPKDWAMTQYNLGYTYTNRIRGERADNLELAIAALKLSLEVYTRDAFPYEWARTQNNLGGTYLDRILGEKADNLELAIAALKLSLEVYTRDAFPYEWARTQNNLGTAYTNRILGKRADNVELAIAVYNLSLEVLTREAFPEDWATTQNNLKSAYRDRMLGEKAENLEEEITDLKRSLEYYTREAFPEQWAMTQNNLGTAYTNRILGERADNLEKAIAAFNLSLEVYTREAFPKDWASTQHNLGAAYNYRILGERADNLEKAIAALNLSLEVYTREAFPEDWARTQNNLGAAYLDRILGEKAENSELAIAAFNLSLEVRTREAFPEDWAGTQNNLGIAYRTRIRGSKADNVELAIAVYNLSLEVSTREAFPKQWAMIQHNLGAAYINRILGERGRNLELAIAAFNLSLDVFTREAFPYEWAGSQDSLGSAYRVRILGERADNLELAIAAYNLSLKVFTRQAFPYEWAGSQMNLGAAYRNRIRGSRADNLELAIAALNQSLEVYTYESFPYEWAGSQITLGNAYRDRILGEKADNLELAITALKTALKVYTREAFPEQWATTQNNLGIAYRDRILGKRADNLELVITALNLSLEVRTREAFPYEWAMTQNNLGAAYKSLGAAYKSKSRILWGRVDNLEKAILEKTIASYNLSLEVLTPTAFPIECLTTGRNLGNTANLIEDWETAIKGYNLAIEAVENIRLEALNPQRQQEILSEAMDVYHGIVQSYLNLNQPDRALEYVERSKTRYLVQLLNDRDIYPKGVSQTIKTELDRLRRAIIGEEQQLAIQEQTRNRGLILTLDQQKQPILNDYTHLNHLKQELNQLIDREITPIDPTFSLTQKVQTIKLSEIQSLIDQDTAILEWYISGDRIMAFIVTAEGLIPPNPPSKGGDFDSEVKGVKVWQSSESDLQIFIETIDNYLQLYYSENSKQEWIKKLPNFLQSFSEILHLTEIINLIPSTCQRLIIIPHRFLHILPIHAFPIGEDKVLQNKYTVQYAPSCQLLQRIQQLQQNQLTPLLAIQNPTKDLIFTDLEVNIIATLFQPNQIIAKDNATQNTVTTQLKNSNHHCHHFSCHGSFNPNKPLESALILAEQEPLTLGKIFELNLKKSRLVVLSACETGMIDIQSISDEYIGLPSGFLFAGSQNVVSSLWTVNDLSTAFLMIKFYQILLDSNQQVSMAIALKTAQNWLRTLNREKFTSESNKIISKLDNKKPRMAESYKKIAGQLLLQNTEEYPFQNPYYWAAFIASGH</sequence>
<reference evidence="5 6" key="1">
    <citation type="submission" date="2019-01" db="EMBL/GenBank/DDBJ databases">
        <title>Coherence of Microcystis species and biogeography revealed through population genomics.</title>
        <authorList>
            <person name="Perez-Carrascal O.M."/>
            <person name="Terrat Y."/>
            <person name="Giani A."/>
            <person name="Fortin N."/>
            <person name="Tromas N."/>
            <person name="Shapiro B.J."/>
        </authorList>
    </citation>
    <scope>NUCLEOTIDE SEQUENCE [LARGE SCALE GENOMIC DNA]</scope>
    <source>
        <strain evidence="5">Ma_QC_Ch_20071001_S25D</strain>
    </source>
</reference>
<evidence type="ECO:0000256" key="2">
    <source>
        <dbReference type="ARBA" id="ARBA00022803"/>
    </source>
</evidence>
<dbReference type="EMBL" id="SFBE01000239">
    <property type="protein sequence ID" value="TRU48536.1"/>
    <property type="molecule type" value="Genomic_DNA"/>
</dbReference>
<dbReference type="Pfam" id="PF12770">
    <property type="entry name" value="CHAT"/>
    <property type="match status" value="1"/>
</dbReference>
<dbReference type="Gene3D" id="1.25.40.10">
    <property type="entry name" value="Tetratricopeptide repeat domain"/>
    <property type="match status" value="4"/>
</dbReference>